<gene>
    <name evidence="2" type="ORF">KUCA_T00003624001</name>
</gene>
<name>W6MWM0_9ASCO</name>
<dbReference type="PANTHER" id="PTHR28092">
    <property type="entry name" value="FACTOR-INDUCED GENE 1 PROTEIN"/>
    <property type="match status" value="1"/>
</dbReference>
<evidence type="ECO:0000313" key="2">
    <source>
        <dbReference type="EMBL" id="CDK27645.1"/>
    </source>
</evidence>
<keyword evidence="3" id="KW-1185">Reference proteome</keyword>
<dbReference type="Proteomes" id="UP000019384">
    <property type="component" value="Unassembled WGS sequence"/>
</dbReference>
<feature type="transmembrane region" description="Helical" evidence="1">
    <location>
        <begin position="204"/>
        <end position="232"/>
    </location>
</feature>
<protein>
    <recommendedName>
        <fullName evidence="4">Membrane fusion mating protein FIG1</fullName>
    </recommendedName>
</protein>
<evidence type="ECO:0000313" key="3">
    <source>
        <dbReference type="Proteomes" id="UP000019384"/>
    </source>
</evidence>
<accession>W6MWM0</accession>
<feature type="transmembrane region" description="Helical" evidence="1">
    <location>
        <begin position="163"/>
        <end position="184"/>
    </location>
</feature>
<dbReference type="GO" id="GO:0000747">
    <property type="term" value="P:conjugation with cellular fusion"/>
    <property type="evidence" value="ECO:0007669"/>
    <property type="project" value="TreeGrafter"/>
</dbReference>
<feature type="transmembrane region" description="Helical" evidence="1">
    <location>
        <begin position="131"/>
        <end position="151"/>
    </location>
</feature>
<sequence length="247" mass="26700">MFCLGLHTLFRCLVTVLTIVNAFLLAYLYFGCQNTSHSSIYAARFSFNQSSPVLGLLADSYNSTVDLKLYVGFSGVCYKTTGAMQCTTQVDALEKKFPGIALYDSTSNSTAATLDIVRVASKFEDTVDPRAVLTNLVLILFTFGASAYTSLPFMPWKHVAQTVLAGVSLLAAIMCGFTTMWLHVAVETATRLISPGSMGVINVVAGNSAAAMAWTSFVFTLLVALAAIWLFVKSKRAEQPNNLRAKV</sequence>
<proteinExistence type="predicted"/>
<organism evidence="2 3">
    <name type="scientific">Kuraishia capsulata CBS 1993</name>
    <dbReference type="NCBI Taxonomy" id="1382522"/>
    <lineage>
        <taxon>Eukaryota</taxon>
        <taxon>Fungi</taxon>
        <taxon>Dikarya</taxon>
        <taxon>Ascomycota</taxon>
        <taxon>Saccharomycotina</taxon>
        <taxon>Pichiomycetes</taxon>
        <taxon>Pichiales</taxon>
        <taxon>Pichiaceae</taxon>
        <taxon>Kuraishia</taxon>
    </lineage>
</organism>
<dbReference type="InterPro" id="IPR033481">
    <property type="entry name" value="Dni1/Fig1"/>
</dbReference>
<dbReference type="Pfam" id="PF12351">
    <property type="entry name" value="Fig1"/>
    <property type="match status" value="1"/>
</dbReference>
<evidence type="ECO:0008006" key="4">
    <source>
        <dbReference type="Google" id="ProtNLM"/>
    </source>
</evidence>
<dbReference type="EMBL" id="HG793128">
    <property type="protein sequence ID" value="CDK27645.1"/>
    <property type="molecule type" value="Genomic_DNA"/>
</dbReference>
<keyword evidence="1" id="KW-1133">Transmembrane helix</keyword>
<dbReference type="RefSeq" id="XP_022459638.1">
    <property type="nucleotide sequence ID" value="XM_022602057.1"/>
</dbReference>
<reference evidence="2" key="2">
    <citation type="submission" date="2014-02" db="EMBL/GenBank/DDBJ databases">
        <title>Complete DNA sequence of /Kuraishia capsulata/ illustrates novel genomic features among budding yeasts (/Saccharomycotina/).</title>
        <authorList>
            <person name="Morales L."/>
            <person name="Noel B."/>
            <person name="Porcel B."/>
            <person name="Marcet-Houben M."/>
            <person name="Hullo M-F."/>
            <person name="Sacerdot C."/>
            <person name="Tekaia F."/>
            <person name="Leh-Louis V."/>
            <person name="Despons L."/>
            <person name="Khanna V."/>
            <person name="Aury J-M."/>
            <person name="Barbe V."/>
            <person name="Couloux A."/>
            <person name="Labadie K."/>
            <person name="Pelletier E."/>
            <person name="Souciet J-L."/>
            <person name="Boekhout T."/>
            <person name="Gabaldon T."/>
            <person name="Wincker P."/>
            <person name="Dujon B."/>
        </authorList>
    </citation>
    <scope>NUCLEOTIDE SEQUENCE</scope>
    <source>
        <strain evidence="2">CBS 1993</strain>
    </source>
</reference>
<dbReference type="PANTHER" id="PTHR28092:SF1">
    <property type="entry name" value="FACTOR-INDUCED GENE 1 PROTEIN"/>
    <property type="match status" value="1"/>
</dbReference>
<keyword evidence="1" id="KW-0812">Transmembrane</keyword>
<keyword evidence="1" id="KW-0472">Membrane</keyword>
<dbReference type="HOGENOM" id="CLU_075335_1_1_1"/>
<dbReference type="GO" id="GO:0016020">
    <property type="term" value="C:membrane"/>
    <property type="evidence" value="ECO:0007669"/>
    <property type="project" value="InterPro"/>
</dbReference>
<reference evidence="2" key="1">
    <citation type="submission" date="2013-12" db="EMBL/GenBank/DDBJ databases">
        <authorList>
            <person name="Genoscope - CEA"/>
        </authorList>
    </citation>
    <scope>NUCLEOTIDE SEQUENCE</scope>
    <source>
        <strain evidence="2">CBS 1993</strain>
    </source>
</reference>
<evidence type="ECO:0000256" key="1">
    <source>
        <dbReference type="SAM" id="Phobius"/>
    </source>
</evidence>
<dbReference type="AlphaFoldDB" id="W6MWM0"/>
<dbReference type="OrthoDB" id="4089394at2759"/>
<dbReference type="GO" id="GO:0043332">
    <property type="term" value="C:mating projection tip"/>
    <property type="evidence" value="ECO:0007669"/>
    <property type="project" value="TreeGrafter"/>
</dbReference>
<feature type="transmembrane region" description="Helical" evidence="1">
    <location>
        <begin position="12"/>
        <end position="30"/>
    </location>
</feature>
<dbReference type="GeneID" id="34521026"/>